<feature type="coiled-coil region" evidence="1">
    <location>
        <begin position="340"/>
        <end position="395"/>
    </location>
</feature>
<dbReference type="Pfam" id="PF03357">
    <property type="entry name" value="Snf7"/>
    <property type="match status" value="1"/>
</dbReference>
<dbReference type="Gene3D" id="6.10.140.1230">
    <property type="match status" value="1"/>
</dbReference>
<keyword evidence="1" id="KW-0175">Coiled coil</keyword>
<comment type="caution">
    <text evidence="2">The sequence shown here is derived from an EMBL/GenBank/DDBJ whole genome shotgun (WGS) entry which is preliminary data.</text>
</comment>
<name>A0ABD3U7E8_9LAMI</name>
<dbReference type="EMBL" id="JBJXBP010000002">
    <property type="protein sequence ID" value="KAL3844423.1"/>
    <property type="molecule type" value="Genomic_DNA"/>
</dbReference>
<dbReference type="PANTHER" id="PTHR22761">
    <property type="entry name" value="CHARGED MULTIVESICULAR BODY PROTEIN"/>
    <property type="match status" value="1"/>
</dbReference>
<evidence type="ECO:0000313" key="3">
    <source>
        <dbReference type="Proteomes" id="UP001634393"/>
    </source>
</evidence>
<dbReference type="PANTHER" id="PTHR22761:SF7">
    <property type="entry name" value="SNF7 FAMILY PROTEIN"/>
    <property type="match status" value="1"/>
</dbReference>
<reference evidence="2 3" key="1">
    <citation type="submission" date="2024-12" db="EMBL/GenBank/DDBJ databases">
        <title>The unique morphological basis and parallel evolutionary history of personate flowers in Penstemon.</title>
        <authorList>
            <person name="Depatie T.H."/>
            <person name="Wessinger C.A."/>
        </authorList>
    </citation>
    <scope>NUCLEOTIDE SEQUENCE [LARGE SCALE GENOMIC DNA]</scope>
    <source>
        <strain evidence="2">WTNN_2</strain>
        <tissue evidence="2">Leaf</tissue>
    </source>
</reference>
<evidence type="ECO:0008006" key="4">
    <source>
        <dbReference type="Google" id="ProtNLM"/>
    </source>
</evidence>
<dbReference type="InterPro" id="IPR005024">
    <property type="entry name" value="Snf7_fam"/>
</dbReference>
<dbReference type="Pfam" id="PF25880">
    <property type="entry name" value="WHD_CHMP7_1st"/>
    <property type="match status" value="1"/>
</dbReference>
<protein>
    <recommendedName>
        <fullName evidence="4">Charged multivesicular body protein 7</fullName>
    </recommendedName>
</protein>
<evidence type="ECO:0000313" key="2">
    <source>
        <dbReference type="EMBL" id="KAL3844423.1"/>
    </source>
</evidence>
<organism evidence="2 3">
    <name type="scientific">Penstemon smallii</name>
    <dbReference type="NCBI Taxonomy" id="265156"/>
    <lineage>
        <taxon>Eukaryota</taxon>
        <taxon>Viridiplantae</taxon>
        <taxon>Streptophyta</taxon>
        <taxon>Embryophyta</taxon>
        <taxon>Tracheophyta</taxon>
        <taxon>Spermatophyta</taxon>
        <taxon>Magnoliopsida</taxon>
        <taxon>eudicotyledons</taxon>
        <taxon>Gunneridae</taxon>
        <taxon>Pentapetalae</taxon>
        <taxon>asterids</taxon>
        <taxon>lamiids</taxon>
        <taxon>Lamiales</taxon>
        <taxon>Plantaginaceae</taxon>
        <taxon>Cheloneae</taxon>
        <taxon>Penstemon</taxon>
    </lineage>
</organism>
<sequence length="457" mass="51870">MDRAKEIEREKEKEEEEAAVVAEFIVKEVPDWKDEVKSRARFKALSGQRSDWEPLYLFWRDLIVKVARHLRIFIIHPSRVTRLWFRLPESGLTPLCIHRVLVEMHHSGDLLLLPPNYQSHPTTHIFRRALNFLTNKYSRGAVDYDYALTGDYYILAPLLEEEALLVVDSLAQNHWTASCVITMTKFEDICRGSKEALAILNYLSERGRASHLRINKTEPIQGVKVCLAPGAIPTASTTDYSVLHLTWTAEKLEQKLDLIDQRYQKTRNSALTSLKSGNKRVALRYAKELKLISLSRERCTTLLDRVETVLSVIADAESSKKVSEAIKNSTNAIKENLISIEEVELCMQEVDENIDSLKRLDDVLESTPAHTEIDDEDIEAEFDKLRLEVKNERNQGLRSDFDSSETEFSETTDALNKALSNLNLKGGASMKNSVAEECYVKPIGDSSMSIEGSLEAA</sequence>
<keyword evidence="3" id="KW-1185">Reference proteome</keyword>
<dbReference type="AlphaFoldDB" id="A0ABD3U7E8"/>
<gene>
    <name evidence="2" type="ORF">ACJIZ3_001826</name>
</gene>
<proteinExistence type="predicted"/>
<evidence type="ECO:0000256" key="1">
    <source>
        <dbReference type="SAM" id="Coils"/>
    </source>
</evidence>
<accession>A0ABD3U7E8</accession>
<dbReference type="Proteomes" id="UP001634393">
    <property type="component" value="Unassembled WGS sequence"/>
</dbReference>